<dbReference type="Gene3D" id="1.20.5.1930">
    <property type="match status" value="1"/>
</dbReference>
<keyword evidence="11" id="KW-0408">Iron</keyword>
<dbReference type="InterPro" id="IPR004358">
    <property type="entry name" value="Sig_transdc_His_kin-like_C"/>
</dbReference>
<evidence type="ECO:0000256" key="5">
    <source>
        <dbReference type="ARBA" id="ARBA00017322"/>
    </source>
</evidence>
<evidence type="ECO:0000256" key="7">
    <source>
        <dbReference type="ARBA" id="ARBA00022490"/>
    </source>
</evidence>
<keyword evidence="16" id="KW-0812">Transmembrane</keyword>
<dbReference type="Gene3D" id="2.60.40.10">
    <property type="entry name" value="Immunoglobulins"/>
    <property type="match status" value="1"/>
</dbReference>
<evidence type="ECO:0000256" key="10">
    <source>
        <dbReference type="ARBA" id="ARBA00022777"/>
    </source>
</evidence>
<dbReference type="InterPro" id="IPR011712">
    <property type="entry name" value="Sig_transdc_His_kin_sub3_dim/P"/>
</dbReference>
<evidence type="ECO:0000256" key="4">
    <source>
        <dbReference type="ARBA" id="ARBA00012438"/>
    </source>
</evidence>
<evidence type="ECO:0000259" key="17">
    <source>
        <dbReference type="PROSITE" id="PS50109"/>
    </source>
</evidence>
<feature type="transmembrane region" description="Helical" evidence="16">
    <location>
        <begin position="678"/>
        <end position="700"/>
    </location>
</feature>
<evidence type="ECO:0000256" key="8">
    <source>
        <dbReference type="ARBA" id="ARBA00022679"/>
    </source>
</evidence>
<name>A0ABU9ARP5_9BACT</name>
<dbReference type="InterPro" id="IPR013783">
    <property type="entry name" value="Ig-like_fold"/>
</dbReference>
<feature type="domain" description="Histidine kinase" evidence="17">
    <location>
        <begin position="723"/>
        <end position="917"/>
    </location>
</feature>
<dbReference type="PROSITE" id="PS50109">
    <property type="entry name" value="HIS_KIN"/>
    <property type="match status" value="1"/>
</dbReference>
<dbReference type="InterPro" id="IPR036890">
    <property type="entry name" value="HATPase_C_sf"/>
</dbReference>
<dbReference type="SUPFAM" id="SSF55874">
    <property type="entry name" value="ATPase domain of HSP90 chaperone/DNA topoisomerase II/histidine kinase"/>
    <property type="match status" value="1"/>
</dbReference>
<comment type="catalytic activity">
    <reaction evidence="1">
        <text>ATP + protein L-histidine = ADP + protein N-phospho-L-histidine.</text>
        <dbReference type="EC" id="2.7.13.3"/>
    </reaction>
</comment>
<dbReference type="Gene3D" id="3.30.565.10">
    <property type="entry name" value="Histidine kinase-like ATPase, C-terminal domain"/>
    <property type="match status" value="1"/>
</dbReference>
<dbReference type="SUPFAM" id="SSF63829">
    <property type="entry name" value="Calcium-dependent phosphotriesterase"/>
    <property type="match status" value="2"/>
</dbReference>
<dbReference type="Pfam" id="PF07730">
    <property type="entry name" value="HisKA_3"/>
    <property type="match status" value="1"/>
</dbReference>
<dbReference type="InterPro" id="IPR011110">
    <property type="entry name" value="Reg_prop"/>
</dbReference>
<dbReference type="PANTHER" id="PTHR24421:SF63">
    <property type="entry name" value="SENSOR HISTIDINE KINASE DESK"/>
    <property type="match status" value="1"/>
</dbReference>
<evidence type="ECO:0000256" key="14">
    <source>
        <dbReference type="ARBA" id="ARBA00024827"/>
    </source>
</evidence>
<evidence type="ECO:0000256" key="13">
    <source>
        <dbReference type="ARBA" id="ARBA00023014"/>
    </source>
</evidence>
<comment type="subcellular location">
    <subcellularLocation>
        <location evidence="3">Cytoplasm</location>
    </subcellularLocation>
</comment>
<comment type="function">
    <text evidence="14">Member of the two-component regulatory system NreB/NreC involved in the control of dissimilatory nitrate/nitrite reduction in response to oxygen. NreB functions as a direct oxygen sensor histidine kinase which is autophosphorylated, in the absence of oxygen, probably at the conserved histidine residue, and transfers its phosphate group probably to a conserved aspartate residue of NreC. NreB/NreC activates the expression of the nitrate (narGHJI) and nitrite (nir) reductase operons, as well as the putative nitrate transporter gene narT.</text>
</comment>
<comment type="caution">
    <text evidence="18">The sequence shown here is derived from an EMBL/GenBank/DDBJ whole genome shotgun (WGS) entry which is preliminary data.</text>
</comment>
<keyword evidence="16" id="KW-0472">Membrane</keyword>
<keyword evidence="10" id="KW-0418">Kinase</keyword>
<dbReference type="PANTHER" id="PTHR24421">
    <property type="entry name" value="NITRATE/NITRITE SENSOR PROTEIN NARX-RELATED"/>
    <property type="match status" value="1"/>
</dbReference>
<dbReference type="InterPro" id="IPR011123">
    <property type="entry name" value="Y_Y_Y"/>
</dbReference>
<dbReference type="Proteomes" id="UP001371305">
    <property type="component" value="Unassembled WGS sequence"/>
</dbReference>
<dbReference type="EC" id="2.7.13.3" evidence="4"/>
<comment type="cofactor">
    <cofactor evidence="2">
        <name>[4Fe-4S] cluster</name>
        <dbReference type="ChEBI" id="CHEBI:49883"/>
    </cofactor>
</comment>
<evidence type="ECO:0000256" key="6">
    <source>
        <dbReference type="ARBA" id="ARBA00022485"/>
    </source>
</evidence>
<keyword evidence="19" id="KW-1185">Reference proteome</keyword>
<sequence length="923" mass="102045">MRLLLAIFLLTLLPLLSAERPRAMVRQWQSEDGLPGNVVRSMVQAADGYLWVATAEGIARFDGIDFDAIEPDGELRQLRFAFWRMFAPEDGSVWVATFQGGLFRIRDSRLERVVHEVARSRPPLINQLILDGSGVIHFLRGEEIWKVENGTPSQVEKPSQDLIDRFARDHEKQIAGGRAVDGVAAGTVAQLHTRDGRLWAADATGRLVIDGETPVDLPGVASPYVFNELLEDREGNVWVATPLSGLARVRRSRVEPLSTTDGPEPAAFGVMQDRSGVWWIANRRGGIDRWTEEGGVEHLELVPTGYQRPVATMFEDAKGQLWVAARGGSVFLRKPDGSFAQQFQRTQVPSKVRTMQQDGQGVLWFGGTQGLASYDGTAVHVYGESDGFPKCEVTVLMRDHDRMLVGTNDGQVFAGGSRGFRLLGNPAPLKHWWVSGLLAVSPDELWATTLGGGVFLWNGKSWQQFAADDGLPDARLTSVLSDDRGHLWFGSLGGILRASRQEFLDRANKPDRQIHWLRLDRSDGLPTRECIGGYQPAGWKGKDGRLWFPTGSGVVRVRPDLVEVNKVPPPVYLRSTRINGVQPEEQDGRIEAGPGRSRVEFRFVGLSYSAPEKVTYRARLQGLDDSWRELGNQRFAAYEAVPPGRYTFEVMAVNGDGVWSKQAARVAIRIKPHFWESAWFIFTVTALTLACTATIGWYLARRRMKQRIQALKIKNAREGERTRIARDLHDDLGASLTEISILSALAAEGGDESTMRPALDQLSNKAKAVVGTLDEIVWAVNPRDDTLRSLVDYLAAFAREFLDTAGIALRTDIPRNIPETPLDAPVRHGVFLAAREALNNLVKHSKATQARLAVLHEPTKLEIRIEDNGRGFSQEWEAKGYGVANLRERMQAAGGDCSISSIAGEGVTVTLTLPLLADPSTQA</sequence>
<keyword evidence="12" id="KW-0902">Two-component regulatory system</keyword>
<dbReference type="EMBL" id="JBBUKT010000002">
    <property type="protein sequence ID" value="MEK7950380.1"/>
    <property type="molecule type" value="Genomic_DNA"/>
</dbReference>
<dbReference type="Pfam" id="PF07494">
    <property type="entry name" value="Reg_prop"/>
    <property type="match status" value="1"/>
</dbReference>
<evidence type="ECO:0000256" key="12">
    <source>
        <dbReference type="ARBA" id="ARBA00023012"/>
    </source>
</evidence>
<evidence type="ECO:0000256" key="1">
    <source>
        <dbReference type="ARBA" id="ARBA00000085"/>
    </source>
</evidence>
<keyword evidence="8" id="KW-0808">Transferase</keyword>
<protein>
    <recommendedName>
        <fullName evidence="5">Oxygen sensor histidine kinase NreB</fullName>
        <ecNumber evidence="4">2.7.13.3</ecNumber>
    </recommendedName>
    <alternativeName>
        <fullName evidence="15">Nitrogen regulation protein B</fullName>
    </alternativeName>
</protein>
<proteinExistence type="predicted"/>
<dbReference type="CDD" id="cd16917">
    <property type="entry name" value="HATPase_UhpB-NarQ-NarX-like"/>
    <property type="match status" value="1"/>
</dbReference>
<evidence type="ECO:0000256" key="3">
    <source>
        <dbReference type="ARBA" id="ARBA00004496"/>
    </source>
</evidence>
<dbReference type="PRINTS" id="PR00344">
    <property type="entry name" value="BCTRLSENSOR"/>
</dbReference>
<evidence type="ECO:0000256" key="2">
    <source>
        <dbReference type="ARBA" id="ARBA00001966"/>
    </source>
</evidence>
<evidence type="ECO:0000256" key="9">
    <source>
        <dbReference type="ARBA" id="ARBA00022723"/>
    </source>
</evidence>
<dbReference type="InterPro" id="IPR003594">
    <property type="entry name" value="HATPase_dom"/>
</dbReference>
<evidence type="ECO:0000256" key="16">
    <source>
        <dbReference type="SAM" id="Phobius"/>
    </source>
</evidence>
<evidence type="ECO:0000313" key="19">
    <source>
        <dbReference type="Proteomes" id="UP001371305"/>
    </source>
</evidence>
<keyword evidence="9" id="KW-0479">Metal-binding</keyword>
<reference evidence="18 19" key="1">
    <citation type="submission" date="2024-04" db="EMBL/GenBank/DDBJ databases">
        <title>Luteolibacter sp. isolated from soil.</title>
        <authorList>
            <person name="An J."/>
        </authorList>
    </citation>
    <scope>NUCLEOTIDE SEQUENCE [LARGE SCALE GENOMIC DNA]</scope>
    <source>
        <strain evidence="18 19">Y139</strain>
    </source>
</reference>
<dbReference type="InterPro" id="IPR015943">
    <property type="entry name" value="WD40/YVTN_repeat-like_dom_sf"/>
</dbReference>
<keyword evidence="13" id="KW-0411">Iron-sulfur</keyword>
<dbReference type="Pfam" id="PF07495">
    <property type="entry name" value="Y_Y_Y"/>
    <property type="match status" value="1"/>
</dbReference>
<accession>A0ABU9ARP5</accession>
<keyword evidence="16" id="KW-1133">Transmembrane helix</keyword>
<dbReference type="RefSeq" id="WP_341403899.1">
    <property type="nucleotide sequence ID" value="NZ_JBBUKT010000002.1"/>
</dbReference>
<evidence type="ECO:0000256" key="15">
    <source>
        <dbReference type="ARBA" id="ARBA00030800"/>
    </source>
</evidence>
<gene>
    <name evidence="18" type="ORF">WKV53_07730</name>
</gene>
<dbReference type="InterPro" id="IPR005467">
    <property type="entry name" value="His_kinase_dom"/>
</dbReference>
<evidence type="ECO:0000256" key="11">
    <source>
        <dbReference type="ARBA" id="ARBA00023004"/>
    </source>
</evidence>
<evidence type="ECO:0000313" key="18">
    <source>
        <dbReference type="EMBL" id="MEK7950380.1"/>
    </source>
</evidence>
<dbReference type="Gene3D" id="2.130.10.10">
    <property type="entry name" value="YVTN repeat-like/Quinoprotein amine dehydrogenase"/>
    <property type="match status" value="2"/>
</dbReference>
<organism evidence="18 19">
    <name type="scientific">Luteolibacter soli</name>
    <dbReference type="NCBI Taxonomy" id="3135280"/>
    <lineage>
        <taxon>Bacteria</taxon>
        <taxon>Pseudomonadati</taxon>
        <taxon>Verrucomicrobiota</taxon>
        <taxon>Verrucomicrobiia</taxon>
        <taxon>Verrucomicrobiales</taxon>
        <taxon>Verrucomicrobiaceae</taxon>
        <taxon>Luteolibacter</taxon>
    </lineage>
</organism>
<dbReference type="InterPro" id="IPR050482">
    <property type="entry name" value="Sensor_HK_TwoCompSys"/>
</dbReference>
<keyword evidence="7" id="KW-0963">Cytoplasm</keyword>
<dbReference type="Pfam" id="PF02518">
    <property type="entry name" value="HATPase_c"/>
    <property type="match status" value="1"/>
</dbReference>
<keyword evidence="6" id="KW-0004">4Fe-4S</keyword>